<dbReference type="OrthoDB" id="10460958at2759"/>
<dbReference type="Proteomes" id="UP000179807">
    <property type="component" value="Unassembled WGS sequence"/>
</dbReference>
<feature type="domain" description="Myb-like" evidence="1">
    <location>
        <begin position="1"/>
        <end position="54"/>
    </location>
</feature>
<comment type="caution">
    <text evidence="2">The sequence shown here is derived from an EMBL/GenBank/DDBJ whole genome shotgun (WGS) entry which is preliminary data.</text>
</comment>
<dbReference type="GeneID" id="94830893"/>
<dbReference type="SUPFAM" id="SSF46689">
    <property type="entry name" value="Homeodomain-like"/>
    <property type="match status" value="1"/>
</dbReference>
<gene>
    <name evidence="2" type="ORF">TRFO_11703</name>
</gene>
<dbReference type="VEuPathDB" id="TrichDB:TRFO_11703"/>
<dbReference type="CDD" id="cd11660">
    <property type="entry name" value="SANT_TRF"/>
    <property type="match status" value="1"/>
</dbReference>
<reference evidence="2" key="1">
    <citation type="submission" date="2016-10" db="EMBL/GenBank/DDBJ databases">
        <authorList>
            <person name="Benchimol M."/>
            <person name="Almeida L.G."/>
            <person name="Vasconcelos A.T."/>
            <person name="Perreira-Neves A."/>
            <person name="Rosa I.A."/>
            <person name="Tasca T."/>
            <person name="Bogo M.R."/>
            <person name="de Souza W."/>
        </authorList>
    </citation>
    <scope>NUCLEOTIDE SEQUENCE [LARGE SCALE GENOMIC DNA]</scope>
    <source>
        <strain evidence="2">K</strain>
    </source>
</reference>
<evidence type="ECO:0000259" key="1">
    <source>
        <dbReference type="PROSITE" id="PS50090"/>
    </source>
</evidence>
<keyword evidence="3" id="KW-1185">Reference proteome</keyword>
<evidence type="ECO:0000313" key="3">
    <source>
        <dbReference type="Proteomes" id="UP000179807"/>
    </source>
</evidence>
<dbReference type="InterPro" id="IPR001005">
    <property type="entry name" value="SANT/Myb"/>
</dbReference>
<dbReference type="PROSITE" id="PS50090">
    <property type="entry name" value="MYB_LIKE"/>
    <property type="match status" value="1"/>
</dbReference>
<accession>A0A1J4J7W2</accession>
<dbReference type="SMART" id="SM00717">
    <property type="entry name" value="SANT"/>
    <property type="match status" value="1"/>
</dbReference>
<protein>
    <recommendedName>
        <fullName evidence="1">Myb-like domain-containing protein</fullName>
    </recommendedName>
</protein>
<dbReference type="InterPro" id="IPR009057">
    <property type="entry name" value="Homeodomain-like_sf"/>
</dbReference>
<evidence type="ECO:0000313" key="2">
    <source>
        <dbReference type="EMBL" id="OHS93509.1"/>
    </source>
</evidence>
<sequence>MTEPWTEDEDFYLSQGFAIFHDEKQDNWSKIRAHFPFKESRKPSDLQERWRVLSDQLETEDQGTLERIKSASKLHAQTWTYNYEPTTPLPDIFEFQEQFKNLPSLAMKTQFIEASNSRATNENQNINEMCLNNQFDAVSIKKIVQDVLNKLVDDETLKSTLMREFKGALSQKGREFAYEDIERKIKIINEMTDQQMAENEVVILLDYFDKIFLGLNNRLKAQRPPNTSAELIDDILNILMALYDKVKPLPNPNPPLIQFFRDFYQKYMSAFSNIFSQIYQEIIRNPELYKKVMEIIKRVDKHNELDKYLPPQLKQFLLQMKQL</sequence>
<dbReference type="Pfam" id="PF13921">
    <property type="entry name" value="Myb_DNA-bind_6"/>
    <property type="match status" value="1"/>
</dbReference>
<proteinExistence type="predicted"/>
<dbReference type="AlphaFoldDB" id="A0A1J4J7W2"/>
<organism evidence="2 3">
    <name type="scientific">Tritrichomonas foetus</name>
    <dbReference type="NCBI Taxonomy" id="1144522"/>
    <lineage>
        <taxon>Eukaryota</taxon>
        <taxon>Metamonada</taxon>
        <taxon>Parabasalia</taxon>
        <taxon>Tritrichomonadida</taxon>
        <taxon>Tritrichomonadidae</taxon>
        <taxon>Tritrichomonas</taxon>
    </lineage>
</organism>
<dbReference type="RefSeq" id="XP_068346646.1">
    <property type="nucleotide sequence ID" value="XM_068496189.1"/>
</dbReference>
<name>A0A1J4J7W2_9EUKA</name>
<dbReference type="EMBL" id="MLAK01001393">
    <property type="protein sequence ID" value="OHS93509.1"/>
    <property type="molecule type" value="Genomic_DNA"/>
</dbReference>
<dbReference type="Gene3D" id="1.10.10.60">
    <property type="entry name" value="Homeodomain-like"/>
    <property type="match status" value="1"/>
</dbReference>